<name>S5SXF1_9CORY</name>
<evidence type="ECO:0000256" key="1">
    <source>
        <dbReference type="ARBA" id="ARBA00004651"/>
    </source>
</evidence>
<evidence type="ECO:0000256" key="5">
    <source>
        <dbReference type="ARBA" id="ARBA00023136"/>
    </source>
</evidence>
<dbReference type="Proteomes" id="UP000015388">
    <property type="component" value="Chromosome"/>
</dbReference>
<feature type="region of interest" description="Disordered" evidence="6">
    <location>
        <begin position="1"/>
        <end position="28"/>
    </location>
</feature>
<feature type="compositionally biased region" description="Acidic residues" evidence="6">
    <location>
        <begin position="1"/>
        <end position="12"/>
    </location>
</feature>
<dbReference type="NCBIfam" id="TIGR00765">
    <property type="entry name" value="yihY_not_rbn"/>
    <property type="match status" value="1"/>
</dbReference>
<keyword evidence="5 7" id="KW-0472">Membrane</keyword>
<evidence type="ECO:0000313" key="8">
    <source>
        <dbReference type="EMBL" id="AGS35817.1"/>
    </source>
</evidence>
<evidence type="ECO:0000256" key="4">
    <source>
        <dbReference type="ARBA" id="ARBA00022989"/>
    </source>
</evidence>
<feature type="compositionally biased region" description="Basic and acidic residues" evidence="6">
    <location>
        <begin position="347"/>
        <end position="376"/>
    </location>
</feature>
<dbReference type="eggNOG" id="COG1295">
    <property type="taxonomic scope" value="Bacteria"/>
</dbReference>
<dbReference type="AlphaFoldDB" id="S5SXF1"/>
<keyword evidence="9" id="KW-1185">Reference proteome</keyword>
<feature type="transmembrane region" description="Helical" evidence="7">
    <location>
        <begin position="253"/>
        <end position="277"/>
    </location>
</feature>
<keyword evidence="2" id="KW-1003">Cell membrane</keyword>
<sequence length="388" mass="41686">MPDQDYVDETLEAADAPPPESDEKPDGPAKLTGASWKYALKRAVKEFSSDGVTDLASMLTYYTVLSLAPALLAVFSIISLVLRNNADTVTSMLDQWAQEYVPADYQDLVLDLIGTLTGSATGGVIALIIGIATALWSASAYVKAFSRSSNIIYARGEGRGLVMQTATMLLTTLAMLLGLVLILVALALNEALVSALLGPIAEPLGLGGALTFMTETFLPVWAWVKWPVILALLIVLVAVLYHYTPNVRPPKFTWLSLGSVVAILGIVIAGVALYIYFRFFGGYSSYGAVGGVMALLLTLWVFNIVLLLGVEVDAEVERARELQADLPAEDNIQLPPRAVKKAKKQKKSDEKLEQEARELREAHGGGDDADRRDGGDRGGSTPSSQVEN</sequence>
<accession>S5SXF1</accession>
<feature type="transmembrane region" description="Helical" evidence="7">
    <location>
        <begin position="166"/>
        <end position="188"/>
    </location>
</feature>
<keyword evidence="4 7" id="KW-1133">Transmembrane helix</keyword>
<feature type="transmembrane region" description="Helical" evidence="7">
    <location>
        <begin position="124"/>
        <end position="145"/>
    </location>
</feature>
<dbReference type="InterPro" id="IPR017039">
    <property type="entry name" value="Virul_fac_BrkB"/>
</dbReference>
<dbReference type="PANTHER" id="PTHR30213">
    <property type="entry name" value="INNER MEMBRANE PROTEIN YHJD"/>
    <property type="match status" value="1"/>
</dbReference>
<feature type="region of interest" description="Disordered" evidence="6">
    <location>
        <begin position="333"/>
        <end position="388"/>
    </location>
</feature>
<dbReference type="PATRIC" id="fig|1224163.3.peg.2366"/>
<dbReference type="GO" id="GO:0005886">
    <property type="term" value="C:plasma membrane"/>
    <property type="evidence" value="ECO:0007669"/>
    <property type="project" value="UniProtKB-SubCell"/>
</dbReference>
<feature type="transmembrane region" description="Helical" evidence="7">
    <location>
        <begin position="283"/>
        <end position="310"/>
    </location>
</feature>
<reference evidence="8 9" key="1">
    <citation type="submission" date="2012-11" db="EMBL/GenBank/DDBJ databases">
        <title>The complete genome sequence of Corynebacterium maris Coryn-1 (=DSM 45190).</title>
        <authorList>
            <person name="Schaffert L."/>
            <person name="Albersmeier A."/>
            <person name="Kalinowski J."/>
            <person name="Ruckert C."/>
        </authorList>
    </citation>
    <scope>NUCLEOTIDE SEQUENCE [LARGE SCALE GENOMIC DNA]</scope>
    <source>
        <strain evidence="9">Coryn-1</strain>
    </source>
</reference>
<dbReference type="Pfam" id="PF03631">
    <property type="entry name" value="Virul_fac_BrkB"/>
    <property type="match status" value="1"/>
</dbReference>
<dbReference type="RefSeq" id="WP_020935749.1">
    <property type="nucleotide sequence ID" value="NC_021915.1"/>
</dbReference>
<feature type="transmembrane region" description="Helical" evidence="7">
    <location>
        <begin position="220"/>
        <end position="241"/>
    </location>
</feature>
<dbReference type="PANTHER" id="PTHR30213:SF0">
    <property type="entry name" value="UPF0761 MEMBRANE PROTEIN YIHY"/>
    <property type="match status" value="1"/>
</dbReference>
<keyword evidence="3 7" id="KW-0812">Transmembrane</keyword>
<evidence type="ECO:0000256" key="3">
    <source>
        <dbReference type="ARBA" id="ARBA00022692"/>
    </source>
</evidence>
<proteinExistence type="predicted"/>
<evidence type="ECO:0000256" key="7">
    <source>
        <dbReference type="SAM" id="Phobius"/>
    </source>
</evidence>
<evidence type="ECO:0000313" key="9">
    <source>
        <dbReference type="Proteomes" id="UP000015388"/>
    </source>
</evidence>
<protein>
    <submittedName>
        <fullName evidence="8">YihY family protein</fullName>
    </submittedName>
</protein>
<dbReference type="OrthoDB" id="9781030at2"/>
<organism evidence="8 9">
    <name type="scientific">Corynebacterium maris DSM 45190</name>
    <dbReference type="NCBI Taxonomy" id="1224163"/>
    <lineage>
        <taxon>Bacteria</taxon>
        <taxon>Bacillati</taxon>
        <taxon>Actinomycetota</taxon>
        <taxon>Actinomycetes</taxon>
        <taxon>Mycobacteriales</taxon>
        <taxon>Corynebacteriaceae</taxon>
        <taxon>Corynebacterium</taxon>
    </lineage>
</organism>
<comment type="subcellular location">
    <subcellularLocation>
        <location evidence="1">Cell membrane</location>
        <topology evidence="1">Multi-pass membrane protein</topology>
    </subcellularLocation>
</comment>
<feature type="transmembrane region" description="Helical" evidence="7">
    <location>
        <begin position="59"/>
        <end position="82"/>
    </location>
</feature>
<dbReference type="STRING" id="1224163.B841_11725"/>
<dbReference type="HOGENOM" id="CLU_045539_3_1_11"/>
<evidence type="ECO:0000256" key="6">
    <source>
        <dbReference type="SAM" id="MobiDB-lite"/>
    </source>
</evidence>
<dbReference type="KEGG" id="cmd:B841_11725"/>
<gene>
    <name evidence="8" type="ORF">B841_11725</name>
</gene>
<evidence type="ECO:0000256" key="2">
    <source>
        <dbReference type="ARBA" id="ARBA00022475"/>
    </source>
</evidence>
<dbReference type="EMBL" id="CP003924">
    <property type="protein sequence ID" value="AGS35817.1"/>
    <property type="molecule type" value="Genomic_DNA"/>
</dbReference>